<comment type="caution">
    <text evidence="1">The sequence shown here is derived from an EMBL/GenBank/DDBJ whole genome shotgun (WGS) entry which is preliminary data.</text>
</comment>
<accession>A0A5J4F4E2</accession>
<evidence type="ECO:0000313" key="2">
    <source>
        <dbReference type="Proteomes" id="UP000376575"/>
    </source>
</evidence>
<reference evidence="1 2" key="1">
    <citation type="journal article" date="2019" name="FEMS Microbiol. Lett.">
        <title>A novel salt-tolerant genotype illuminates the sucrose gene evolution in freshwater bloom-forming cyanobacterium Microcystis aeruginosa.</title>
        <authorList>
            <person name="Tanabe Y."/>
            <person name="Yamaguchi H."/>
            <person name="Sano T."/>
            <person name="Kawachi M."/>
        </authorList>
    </citation>
    <scope>NUCLEOTIDE SEQUENCE [LARGE SCALE GENOMIC DNA]</scope>
    <source>
        <strain evidence="1 2">NIES-4325</strain>
    </source>
</reference>
<dbReference type="EMBL" id="BJKP01000002">
    <property type="protein sequence ID" value="GEA25799.1"/>
    <property type="molecule type" value="Genomic_DNA"/>
</dbReference>
<proteinExistence type="predicted"/>
<protein>
    <submittedName>
        <fullName evidence="1">Uncharacterized protein</fullName>
    </submittedName>
</protein>
<name>A0A5J4F4E2_MICAE</name>
<dbReference type="Proteomes" id="UP000376575">
    <property type="component" value="Unassembled WGS sequence"/>
</dbReference>
<dbReference type="AlphaFoldDB" id="A0A5J4F4E2"/>
<gene>
    <name evidence="1" type="ORF">MiAbW_00337</name>
</gene>
<evidence type="ECO:0000313" key="1">
    <source>
        <dbReference type="EMBL" id="GEA25799.1"/>
    </source>
</evidence>
<organism evidence="1 2">
    <name type="scientific">Microcystis aeruginosa NIES-4325</name>
    <dbReference type="NCBI Taxonomy" id="2569534"/>
    <lineage>
        <taxon>Bacteria</taxon>
        <taxon>Bacillati</taxon>
        <taxon>Cyanobacteriota</taxon>
        <taxon>Cyanophyceae</taxon>
        <taxon>Oscillatoriophycideae</taxon>
        <taxon>Chroococcales</taxon>
        <taxon>Microcystaceae</taxon>
        <taxon>Microcystis</taxon>
    </lineage>
</organism>
<sequence>MRIIEFGCLKLAWRWVTRIENGYTGMTSQERAKQADAITAQERLAKQEAEQRATGLAERLRLLGINPDEI</sequence>